<feature type="domain" description="Shikimate dehydrogenase substrate binding N-terminal" evidence="8">
    <location>
        <begin position="11"/>
        <end position="98"/>
    </location>
</feature>
<dbReference type="HAMAP" id="MF_00222">
    <property type="entry name" value="Shikimate_DH_AroE"/>
    <property type="match status" value="1"/>
</dbReference>
<keyword evidence="5 7" id="KW-0560">Oxidoreductase</keyword>
<protein>
    <recommendedName>
        <fullName evidence="2 7">Shikimate dehydrogenase (NADP(+))</fullName>
        <shortName evidence="7">SDH</shortName>
        <ecNumber evidence="2 7">1.1.1.25</ecNumber>
    </recommendedName>
</protein>
<keyword evidence="4 7" id="KW-0521">NADP</keyword>
<dbReference type="Gene3D" id="3.40.50.10860">
    <property type="entry name" value="Leucine Dehydrogenase, chain A, domain 1"/>
    <property type="match status" value="1"/>
</dbReference>
<dbReference type="CDD" id="cd01065">
    <property type="entry name" value="NAD_bind_Shikimate_DH"/>
    <property type="match status" value="1"/>
</dbReference>
<feature type="binding site" evidence="7">
    <location>
        <position position="233"/>
    </location>
    <ligand>
        <name>NADP(+)</name>
        <dbReference type="ChEBI" id="CHEBI:58349"/>
    </ligand>
</feature>
<dbReference type="Pfam" id="PF08501">
    <property type="entry name" value="Shikimate_dh_N"/>
    <property type="match status" value="1"/>
</dbReference>
<dbReference type="GO" id="GO:0019632">
    <property type="term" value="P:shikimate metabolic process"/>
    <property type="evidence" value="ECO:0007669"/>
    <property type="project" value="InterPro"/>
</dbReference>
<dbReference type="NCBIfam" id="NF001314">
    <property type="entry name" value="PRK00258.2-2"/>
    <property type="match status" value="1"/>
</dbReference>
<comment type="catalytic activity">
    <reaction evidence="7">
        <text>shikimate + NADP(+) = 3-dehydroshikimate + NADPH + H(+)</text>
        <dbReference type="Rhea" id="RHEA:17737"/>
        <dbReference type="ChEBI" id="CHEBI:15378"/>
        <dbReference type="ChEBI" id="CHEBI:16630"/>
        <dbReference type="ChEBI" id="CHEBI:36208"/>
        <dbReference type="ChEBI" id="CHEBI:57783"/>
        <dbReference type="ChEBI" id="CHEBI:58349"/>
        <dbReference type="EC" id="1.1.1.25"/>
    </reaction>
</comment>
<comment type="function">
    <text evidence="7">Involved in the biosynthesis of the chorismate, which leads to the biosynthesis of aromatic amino acids. Catalyzes the reversible NADPH linked reduction of 3-dehydroshikimate (DHSA) to yield shikimate (SA).</text>
</comment>
<keyword evidence="3 7" id="KW-0028">Amino-acid biosynthesis</keyword>
<dbReference type="InterPro" id="IPR011342">
    <property type="entry name" value="Shikimate_DH"/>
</dbReference>
<organism evidence="10 11">
    <name type="scientific">Okeania hirsuta</name>
    <dbReference type="NCBI Taxonomy" id="1458930"/>
    <lineage>
        <taxon>Bacteria</taxon>
        <taxon>Bacillati</taxon>
        <taxon>Cyanobacteriota</taxon>
        <taxon>Cyanophyceae</taxon>
        <taxon>Oscillatoriophycideae</taxon>
        <taxon>Oscillatoriales</taxon>
        <taxon>Microcoleaceae</taxon>
        <taxon>Okeania</taxon>
    </lineage>
</organism>
<gene>
    <name evidence="7" type="primary">aroE</name>
    <name evidence="10" type="ORF">D5R40_05410</name>
</gene>
<feature type="binding site" evidence="7">
    <location>
        <position position="71"/>
    </location>
    <ligand>
        <name>shikimate</name>
        <dbReference type="ChEBI" id="CHEBI:36208"/>
    </ligand>
</feature>
<dbReference type="SUPFAM" id="SSF51735">
    <property type="entry name" value="NAD(P)-binding Rossmann-fold domains"/>
    <property type="match status" value="1"/>
</dbReference>
<dbReference type="Pfam" id="PF18317">
    <property type="entry name" value="SDH_C"/>
    <property type="match status" value="1"/>
</dbReference>
<comment type="pathway">
    <text evidence="1 7">Metabolic intermediate biosynthesis; chorismate biosynthesis; chorismate from D-erythrose 4-phosphate and phosphoenolpyruvate: step 4/7.</text>
</comment>
<dbReference type="SUPFAM" id="SSF53223">
    <property type="entry name" value="Aminoacid dehydrogenase-like, N-terminal domain"/>
    <property type="match status" value="1"/>
</dbReference>
<dbReference type="GO" id="GO:0008652">
    <property type="term" value="P:amino acid biosynthetic process"/>
    <property type="evidence" value="ECO:0007669"/>
    <property type="project" value="UniProtKB-KW"/>
</dbReference>
<accession>A0A3N6NY41</accession>
<feature type="binding site" evidence="7">
    <location>
        <begin position="135"/>
        <end position="139"/>
    </location>
    <ligand>
        <name>NADP(+)</name>
        <dbReference type="ChEBI" id="CHEBI:58349"/>
    </ligand>
</feature>
<dbReference type="Gene3D" id="3.40.50.720">
    <property type="entry name" value="NAD(P)-binding Rossmann-like Domain"/>
    <property type="match status" value="1"/>
</dbReference>
<sequence length="293" mass="32126">MITGKTKLLGVIGYPVEHSLSPVMHNAAIKAINNQQNLIDYVYLPFPIKPENLKTAIAGFSAIGIQGFNITIPHKQTILPLLSKVSDLAQAVGAVNTVYQIDKGWEGTNTDVEGFLSPLKTYNWDWHQKVALILGNGGASRAVVAGCAQLGCAEIHVIGRSQEKLAAFRQSWINSPLPVSLKIHKWDEMSRLVSQADLLVNTTPIGMYPNIEQSPIDEKVFDLLSPGAIVYDLIYIPNPTKFLQQALVRGAIAIDGLEMLVQQGAAALELWLQKSVPVDIMRYSLRQHLGLND</sequence>
<comment type="caution">
    <text evidence="7">Lacks conserved residue(s) required for the propagation of feature annotation.</text>
</comment>
<feature type="binding site" evidence="7">
    <location>
        <position position="263"/>
    </location>
    <ligand>
        <name>shikimate</name>
        <dbReference type="ChEBI" id="CHEBI:36208"/>
    </ligand>
</feature>
<dbReference type="InterPro" id="IPR041121">
    <property type="entry name" value="SDH_C"/>
</dbReference>
<comment type="subunit">
    <text evidence="7">Homodimer.</text>
</comment>
<evidence type="ECO:0000313" key="10">
    <source>
        <dbReference type="EMBL" id="RQH51997.1"/>
    </source>
</evidence>
<keyword evidence="6 7" id="KW-0057">Aromatic amino acid biosynthesis</keyword>
<feature type="binding site" evidence="7">
    <location>
        <position position="256"/>
    </location>
    <ligand>
        <name>NADP(+)</name>
        <dbReference type="ChEBI" id="CHEBI:58349"/>
    </ligand>
</feature>
<evidence type="ECO:0000256" key="3">
    <source>
        <dbReference type="ARBA" id="ARBA00022605"/>
    </source>
</evidence>
<dbReference type="AlphaFoldDB" id="A0A3N6NY41"/>
<dbReference type="EMBL" id="RCBY01000018">
    <property type="protein sequence ID" value="RQH51997.1"/>
    <property type="molecule type" value="Genomic_DNA"/>
</dbReference>
<feature type="binding site" evidence="7">
    <location>
        <begin position="19"/>
        <end position="21"/>
    </location>
    <ligand>
        <name>shikimate</name>
        <dbReference type="ChEBI" id="CHEBI:36208"/>
    </ligand>
</feature>
<feature type="domain" description="SDH C-terminal" evidence="9">
    <location>
        <begin position="256"/>
        <end position="282"/>
    </location>
</feature>
<evidence type="ECO:0000256" key="7">
    <source>
        <dbReference type="HAMAP-Rule" id="MF_00222"/>
    </source>
</evidence>
<feature type="active site" description="Proton acceptor" evidence="7">
    <location>
        <position position="75"/>
    </location>
</feature>
<reference evidence="10 11" key="1">
    <citation type="journal article" date="2018" name="ACS Chem. Biol.">
        <title>Ketoreductase domain dysfunction expands chemodiversity: malyngamide biosynthesis in the cyanobacterium Okeania hirsuta.</title>
        <authorList>
            <person name="Moss N.A."/>
            <person name="Leao T."/>
            <person name="Rankin M."/>
            <person name="McCullough T.M."/>
            <person name="Qu P."/>
            <person name="Korobeynikov A."/>
            <person name="Smith J.L."/>
            <person name="Gerwick L."/>
            <person name="Gerwick W.H."/>
        </authorList>
    </citation>
    <scope>NUCLEOTIDE SEQUENCE [LARGE SCALE GENOMIC DNA]</scope>
    <source>
        <strain evidence="10 11">PAB10Feb10-1</strain>
    </source>
</reference>
<comment type="similarity">
    <text evidence="7">Belongs to the shikimate dehydrogenase family.</text>
</comment>
<evidence type="ECO:0000256" key="6">
    <source>
        <dbReference type="ARBA" id="ARBA00023141"/>
    </source>
</evidence>
<feature type="binding site" evidence="7">
    <location>
        <position position="235"/>
    </location>
    <ligand>
        <name>shikimate</name>
        <dbReference type="ChEBI" id="CHEBI:36208"/>
    </ligand>
</feature>
<dbReference type="GO" id="GO:0004764">
    <property type="term" value="F:shikimate 3-dehydrogenase (NADP+) activity"/>
    <property type="evidence" value="ECO:0007669"/>
    <property type="project" value="UniProtKB-UniRule"/>
</dbReference>
<feature type="binding site" evidence="7">
    <location>
        <position position="96"/>
    </location>
    <ligand>
        <name>shikimate</name>
        <dbReference type="ChEBI" id="CHEBI:36208"/>
    </ligand>
</feature>
<dbReference type="OrthoDB" id="9792692at2"/>
<dbReference type="RefSeq" id="WP_124143158.1">
    <property type="nucleotide sequence ID" value="NZ_CAWOKI010000329.1"/>
</dbReference>
<dbReference type="UniPathway" id="UPA00053">
    <property type="reaction ID" value="UER00087"/>
</dbReference>
<comment type="caution">
    <text evidence="10">The sequence shown here is derived from an EMBL/GenBank/DDBJ whole genome shotgun (WGS) entry which is preliminary data.</text>
</comment>
<evidence type="ECO:0000313" key="11">
    <source>
        <dbReference type="Proteomes" id="UP000269154"/>
    </source>
</evidence>
<dbReference type="InterPro" id="IPR022893">
    <property type="entry name" value="Shikimate_DH_fam"/>
</dbReference>
<dbReference type="InterPro" id="IPR013708">
    <property type="entry name" value="Shikimate_DH-bd_N"/>
</dbReference>
<dbReference type="GO" id="GO:0005829">
    <property type="term" value="C:cytosol"/>
    <property type="evidence" value="ECO:0007669"/>
    <property type="project" value="TreeGrafter"/>
</dbReference>
<dbReference type="GO" id="GO:0050661">
    <property type="term" value="F:NADP binding"/>
    <property type="evidence" value="ECO:0007669"/>
    <property type="project" value="InterPro"/>
</dbReference>
<proteinExistence type="inferred from homology"/>
<dbReference type="PANTHER" id="PTHR21089">
    <property type="entry name" value="SHIKIMATE DEHYDROGENASE"/>
    <property type="match status" value="1"/>
</dbReference>
<dbReference type="GO" id="GO:0009423">
    <property type="term" value="P:chorismate biosynthetic process"/>
    <property type="evidence" value="ECO:0007669"/>
    <property type="project" value="UniProtKB-UniRule"/>
</dbReference>
<feature type="binding site" evidence="7">
    <location>
        <position position="111"/>
    </location>
    <ligand>
        <name>shikimate</name>
        <dbReference type="ChEBI" id="CHEBI:36208"/>
    </ligand>
</feature>
<dbReference type="NCBIfam" id="TIGR00507">
    <property type="entry name" value="aroE"/>
    <property type="match status" value="1"/>
</dbReference>
<feature type="binding site" evidence="7">
    <location>
        <position position="87"/>
    </location>
    <ligand>
        <name>NADP(+)</name>
        <dbReference type="ChEBI" id="CHEBI:58349"/>
    </ligand>
</feature>
<dbReference type="EC" id="1.1.1.25" evidence="2 7"/>
<evidence type="ECO:0000259" key="9">
    <source>
        <dbReference type="Pfam" id="PF18317"/>
    </source>
</evidence>
<dbReference type="InterPro" id="IPR046346">
    <property type="entry name" value="Aminoacid_DH-like_N_sf"/>
</dbReference>
<keyword evidence="11" id="KW-1185">Reference proteome</keyword>
<dbReference type="PANTHER" id="PTHR21089:SF1">
    <property type="entry name" value="BIFUNCTIONAL 3-DEHYDROQUINATE DEHYDRATASE_SHIKIMATE DEHYDROGENASE, CHLOROPLASTIC"/>
    <property type="match status" value="1"/>
</dbReference>
<dbReference type="Proteomes" id="UP000269154">
    <property type="component" value="Unassembled WGS sequence"/>
</dbReference>
<evidence type="ECO:0000256" key="4">
    <source>
        <dbReference type="ARBA" id="ARBA00022857"/>
    </source>
</evidence>
<name>A0A3N6NY41_9CYAN</name>
<dbReference type="GO" id="GO:0009073">
    <property type="term" value="P:aromatic amino acid family biosynthetic process"/>
    <property type="evidence" value="ECO:0007669"/>
    <property type="project" value="UniProtKB-KW"/>
</dbReference>
<evidence type="ECO:0000256" key="2">
    <source>
        <dbReference type="ARBA" id="ARBA00012962"/>
    </source>
</evidence>
<evidence type="ECO:0000259" key="8">
    <source>
        <dbReference type="Pfam" id="PF08501"/>
    </source>
</evidence>
<evidence type="ECO:0000256" key="1">
    <source>
        <dbReference type="ARBA" id="ARBA00004871"/>
    </source>
</evidence>
<dbReference type="InterPro" id="IPR036291">
    <property type="entry name" value="NAD(P)-bd_dom_sf"/>
</dbReference>
<evidence type="ECO:0000256" key="5">
    <source>
        <dbReference type="ARBA" id="ARBA00023002"/>
    </source>
</evidence>